<evidence type="ECO:0000313" key="1">
    <source>
        <dbReference type="EMBL" id="SDX97962.1"/>
    </source>
</evidence>
<name>A0A1H3G3Q4_ALLWA</name>
<dbReference type="STRING" id="61595.SAMN05421644_12248"/>
<keyword evidence="2" id="KW-1185">Reference proteome</keyword>
<protein>
    <submittedName>
        <fullName evidence="1">Uncharacterized protein</fullName>
    </submittedName>
</protein>
<gene>
    <name evidence="1" type="ORF">SAMN05421644_12248</name>
</gene>
<organism evidence="1 2">
    <name type="scientific">Allochromatium warmingii</name>
    <name type="common">Chromatium warmingii</name>
    <dbReference type="NCBI Taxonomy" id="61595"/>
    <lineage>
        <taxon>Bacteria</taxon>
        <taxon>Pseudomonadati</taxon>
        <taxon>Pseudomonadota</taxon>
        <taxon>Gammaproteobacteria</taxon>
        <taxon>Chromatiales</taxon>
        <taxon>Chromatiaceae</taxon>
        <taxon>Allochromatium</taxon>
    </lineage>
</organism>
<dbReference type="Proteomes" id="UP000198672">
    <property type="component" value="Unassembled WGS sequence"/>
</dbReference>
<reference evidence="2" key="1">
    <citation type="submission" date="2016-10" db="EMBL/GenBank/DDBJ databases">
        <authorList>
            <person name="Varghese N."/>
            <person name="Submissions S."/>
        </authorList>
    </citation>
    <scope>NUCLEOTIDE SEQUENCE [LARGE SCALE GENOMIC DNA]</scope>
    <source>
        <strain evidence="2">DSM 173</strain>
    </source>
</reference>
<dbReference type="AlphaFoldDB" id="A0A1H3G3Q4"/>
<accession>A0A1H3G3Q4</accession>
<sequence length="52" mass="6080">MMKQFNVVIEKDSDSYFVASVPEREKNRGLTPILAYSRTCGFFNDLKRKCVF</sequence>
<evidence type="ECO:0000313" key="2">
    <source>
        <dbReference type="Proteomes" id="UP000198672"/>
    </source>
</evidence>
<dbReference type="EMBL" id="FNOW01000022">
    <property type="protein sequence ID" value="SDX97962.1"/>
    <property type="molecule type" value="Genomic_DNA"/>
</dbReference>
<proteinExistence type="predicted"/>